<sequence>MTKPDWIAVDWGTTHARAWAMSGGDVLAEAPRGPGMGELARDAFEPALLAMIDGWDIAPATPVIACGMVGARQGWAEAGYRAVPATPLAAGMTRVACNDPRLDLRIVAGLSQAAPPDVMRGEETQIAGFLSLNADFDGAICLPGSHSKWVQISAGEVVSFRTMMTGELYAALSTHTVLRHSVGDGWDADAFAQAVSATLSRPEGLAATLFSIRASGLLGDQGPGQAAARLSGLLIGAELAAAKPYWLGLPVALIGDATLAGHYATALQTQGAHVIRTRAETLTLHGLTAAYRLMKG</sequence>
<dbReference type="CDD" id="cd24012">
    <property type="entry name" value="ASKHA_NBD_KDGal-kinase"/>
    <property type="match status" value="1"/>
</dbReference>
<dbReference type="AlphaFoldDB" id="A0A934IGI2"/>
<name>A0A934IGI2_9RHOB</name>
<dbReference type="Gene3D" id="3.30.420.300">
    <property type="entry name" value="2-keto-3-deoxy-galactonokinase, substrate binding domain"/>
    <property type="match status" value="1"/>
</dbReference>
<dbReference type="RefSeq" id="WP_198915577.1">
    <property type="nucleotide sequence ID" value="NZ_JAEKPD010000006.1"/>
</dbReference>
<comment type="caution">
    <text evidence="1">The sequence shown here is derived from an EMBL/GenBank/DDBJ whole genome shotgun (WGS) entry which is preliminary data.</text>
</comment>
<evidence type="ECO:0000313" key="2">
    <source>
        <dbReference type="Proteomes" id="UP000642488"/>
    </source>
</evidence>
<dbReference type="Gene3D" id="3.30.420.310">
    <property type="entry name" value="2-keto-3-deoxy-galactonokinase, C-terminal domain"/>
    <property type="match status" value="1"/>
</dbReference>
<protein>
    <submittedName>
        <fullName evidence="1">2-dehydro-3-deoxygalactonokinase</fullName>
    </submittedName>
</protein>
<dbReference type="GO" id="GO:0034194">
    <property type="term" value="P:D-galactonate catabolic process"/>
    <property type="evidence" value="ECO:0007669"/>
    <property type="project" value="InterPro"/>
</dbReference>
<reference evidence="1" key="1">
    <citation type="submission" date="2020-12" db="EMBL/GenBank/DDBJ databases">
        <title>Bacterial taxonomy.</title>
        <authorList>
            <person name="Pan X."/>
        </authorList>
    </citation>
    <scope>NUCLEOTIDE SEQUENCE</scope>
    <source>
        <strain evidence="1">KCTC 52957</strain>
    </source>
</reference>
<organism evidence="1 2">
    <name type="scientific">Palleronia pontilimi</name>
    <dbReference type="NCBI Taxonomy" id="1964209"/>
    <lineage>
        <taxon>Bacteria</taxon>
        <taxon>Pseudomonadati</taxon>
        <taxon>Pseudomonadota</taxon>
        <taxon>Alphaproteobacteria</taxon>
        <taxon>Rhodobacterales</taxon>
        <taxon>Roseobacteraceae</taxon>
        <taxon>Palleronia</taxon>
    </lineage>
</organism>
<proteinExistence type="predicted"/>
<evidence type="ECO:0000313" key="1">
    <source>
        <dbReference type="EMBL" id="MBJ3762401.1"/>
    </source>
</evidence>
<gene>
    <name evidence="1" type="ORF">ILP92_06550</name>
</gene>
<dbReference type="Proteomes" id="UP000642488">
    <property type="component" value="Unassembled WGS sequence"/>
</dbReference>
<dbReference type="GO" id="GO:0008671">
    <property type="term" value="F:2-dehydro-3-deoxygalactonokinase activity"/>
    <property type="evidence" value="ECO:0007669"/>
    <property type="project" value="InterPro"/>
</dbReference>
<dbReference type="InterPro" id="IPR007729">
    <property type="entry name" value="DGOK"/>
</dbReference>
<keyword evidence="2" id="KW-1185">Reference proteome</keyword>
<dbReference type="InterPro" id="IPR042258">
    <property type="entry name" value="DGOK_N"/>
</dbReference>
<dbReference type="EMBL" id="JAEKPD010000006">
    <property type="protein sequence ID" value="MBJ3762401.1"/>
    <property type="molecule type" value="Genomic_DNA"/>
</dbReference>
<accession>A0A934IGI2</accession>
<dbReference type="InterPro" id="IPR042257">
    <property type="entry name" value="DGOK_C"/>
</dbReference>
<dbReference type="Pfam" id="PF05035">
    <property type="entry name" value="DGOK"/>
    <property type="match status" value="1"/>
</dbReference>